<dbReference type="SUPFAM" id="SSF63825">
    <property type="entry name" value="YWTD domain"/>
    <property type="match status" value="1"/>
</dbReference>
<comment type="caution">
    <text evidence="1">The sequence shown here is derived from an EMBL/GenBank/DDBJ whole genome shotgun (WGS) entry which is preliminary data.</text>
</comment>
<dbReference type="AlphaFoldDB" id="X6MQ59"/>
<gene>
    <name evidence="1" type="ORF">RFI_21390</name>
</gene>
<dbReference type="EMBL" id="ASPP01018663">
    <property type="protein sequence ID" value="ETO15969.1"/>
    <property type="molecule type" value="Genomic_DNA"/>
</dbReference>
<sequence>KEGELFVANSQQHYSFIASFSCCRICSDMLKEAMIMKNSSGLITFLDIDKEEKGTKSGSMLLPRSENEIDRSWYNKWNSQMWNISKINNVIERLQQDVKACNSINRKQKKGKRDKYSPLPLVRMFSMQNRTSKNGLIHPYDLAWYPSKQQMFVSVQDTHSIFVYDEHGMPIHVKKKGNIKYPGEIIRYERGVQGDDTTVRGIAVDDDIHRLFVTVPFRHMVMVYCTRSEKNNAQPCGLYENIYNISWDLDNAFPIDVVTGSPYYNQTIFVGDKFHNRIYAYHVESFAVSKDALYVVSKQRNRVLLFDPQNGHYQGELLHFDLHVEEAVALFVKFFLVNILGNFRIFLQTYYYLCRRHTLLLSLRDPLTFLNQNTHVSLRIQSNVSSFFCM</sequence>
<feature type="non-terminal residue" evidence="1">
    <location>
        <position position="1"/>
    </location>
</feature>
<keyword evidence="2" id="KW-1185">Reference proteome</keyword>
<name>X6MQ59_RETFI</name>
<evidence type="ECO:0000313" key="1">
    <source>
        <dbReference type="EMBL" id="ETO15969.1"/>
    </source>
</evidence>
<proteinExistence type="predicted"/>
<evidence type="ECO:0000313" key="2">
    <source>
        <dbReference type="Proteomes" id="UP000023152"/>
    </source>
</evidence>
<accession>X6MQ59</accession>
<organism evidence="1 2">
    <name type="scientific">Reticulomyxa filosa</name>
    <dbReference type="NCBI Taxonomy" id="46433"/>
    <lineage>
        <taxon>Eukaryota</taxon>
        <taxon>Sar</taxon>
        <taxon>Rhizaria</taxon>
        <taxon>Retaria</taxon>
        <taxon>Foraminifera</taxon>
        <taxon>Monothalamids</taxon>
        <taxon>Reticulomyxidae</taxon>
        <taxon>Reticulomyxa</taxon>
    </lineage>
</organism>
<dbReference type="Proteomes" id="UP000023152">
    <property type="component" value="Unassembled WGS sequence"/>
</dbReference>
<reference evidence="1 2" key="1">
    <citation type="journal article" date="2013" name="Curr. Biol.">
        <title>The Genome of the Foraminiferan Reticulomyxa filosa.</title>
        <authorList>
            <person name="Glockner G."/>
            <person name="Hulsmann N."/>
            <person name="Schleicher M."/>
            <person name="Noegel A.A."/>
            <person name="Eichinger L."/>
            <person name="Gallinger C."/>
            <person name="Pawlowski J."/>
            <person name="Sierra R."/>
            <person name="Euteneuer U."/>
            <person name="Pillet L."/>
            <person name="Moustafa A."/>
            <person name="Platzer M."/>
            <person name="Groth M."/>
            <person name="Szafranski K."/>
            <person name="Schliwa M."/>
        </authorList>
    </citation>
    <scope>NUCLEOTIDE SEQUENCE [LARGE SCALE GENOMIC DNA]</scope>
</reference>
<protein>
    <submittedName>
        <fullName evidence="1">Uncharacterized protein</fullName>
    </submittedName>
</protein>